<feature type="domain" description="Methyltransferase" evidence="1">
    <location>
        <begin position="50"/>
        <end position="148"/>
    </location>
</feature>
<dbReference type="InterPro" id="IPR029063">
    <property type="entry name" value="SAM-dependent_MTases_sf"/>
</dbReference>
<dbReference type="GO" id="GO:0032259">
    <property type="term" value="P:methylation"/>
    <property type="evidence" value="ECO:0007669"/>
    <property type="project" value="UniProtKB-KW"/>
</dbReference>
<dbReference type="RefSeq" id="WP_009948662.1">
    <property type="nucleotide sequence ID" value="NZ_BAAAGS010000051.1"/>
</dbReference>
<dbReference type="Pfam" id="PF13649">
    <property type="entry name" value="Methyltransf_25"/>
    <property type="match status" value="1"/>
</dbReference>
<dbReference type="CDD" id="cd02440">
    <property type="entry name" value="AdoMet_MTases"/>
    <property type="match status" value="1"/>
</dbReference>
<protein>
    <submittedName>
        <fullName evidence="2">Methyltransferase domain-containing protein</fullName>
    </submittedName>
</protein>
<dbReference type="Proteomes" id="UP001500729">
    <property type="component" value="Unassembled WGS sequence"/>
</dbReference>
<comment type="caution">
    <text evidence="2">The sequence shown here is derived from an EMBL/GenBank/DDBJ whole genome shotgun (WGS) entry which is preliminary data.</text>
</comment>
<dbReference type="SUPFAM" id="SSF53335">
    <property type="entry name" value="S-adenosyl-L-methionine-dependent methyltransferases"/>
    <property type="match status" value="1"/>
</dbReference>
<name>A0ABP3NQY2_SACER</name>
<keyword evidence="2" id="KW-0808">Transferase</keyword>
<reference evidence="3" key="1">
    <citation type="journal article" date="2019" name="Int. J. Syst. Evol. Microbiol.">
        <title>The Global Catalogue of Microorganisms (GCM) 10K type strain sequencing project: providing services to taxonomists for standard genome sequencing and annotation.</title>
        <authorList>
            <consortium name="The Broad Institute Genomics Platform"/>
            <consortium name="The Broad Institute Genome Sequencing Center for Infectious Disease"/>
            <person name="Wu L."/>
            <person name="Ma J."/>
        </authorList>
    </citation>
    <scope>NUCLEOTIDE SEQUENCE [LARGE SCALE GENOMIC DNA]</scope>
    <source>
        <strain evidence="3">JCM 10303</strain>
    </source>
</reference>
<organism evidence="2 3">
    <name type="scientific">Saccharopolyspora erythraea</name>
    <name type="common">Streptomyces erythraeus</name>
    <dbReference type="NCBI Taxonomy" id="1836"/>
    <lineage>
        <taxon>Bacteria</taxon>
        <taxon>Bacillati</taxon>
        <taxon>Actinomycetota</taxon>
        <taxon>Actinomycetes</taxon>
        <taxon>Pseudonocardiales</taxon>
        <taxon>Pseudonocardiaceae</taxon>
        <taxon>Saccharopolyspora</taxon>
    </lineage>
</organism>
<gene>
    <name evidence="2" type="ORF">GCM10009533_56230</name>
</gene>
<evidence type="ECO:0000313" key="3">
    <source>
        <dbReference type="Proteomes" id="UP001500729"/>
    </source>
</evidence>
<dbReference type="GO" id="GO:0008168">
    <property type="term" value="F:methyltransferase activity"/>
    <property type="evidence" value="ECO:0007669"/>
    <property type="project" value="UniProtKB-KW"/>
</dbReference>
<keyword evidence="2" id="KW-0489">Methyltransferase</keyword>
<dbReference type="InterPro" id="IPR041698">
    <property type="entry name" value="Methyltransf_25"/>
</dbReference>
<accession>A0ABP3NQY2</accession>
<dbReference type="Gene3D" id="3.40.50.150">
    <property type="entry name" value="Vaccinia Virus protein VP39"/>
    <property type="match status" value="1"/>
</dbReference>
<keyword evidence="3" id="KW-1185">Reference proteome</keyword>
<evidence type="ECO:0000259" key="1">
    <source>
        <dbReference type="Pfam" id="PF13649"/>
    </source>
</evidence>
<evidence type="ECO:0000313" key="2">
    <source>
        <dbReference type="EMBL" id="GAA0550535.1"/>
    </source>
</evidence>
<proteinExistence type="predicted"/>
<dbReference type="EMBL" id="BAAAGS010000051">
    <property type="protein sequence ID" value="GAA0550535.1"/>
    <property type="molecule type" value="Genomic_DNA"/>
</dbReference>
<sequence>MSTRAKLHEYRTFLSRALHRPGVVGAVLPTSHHVAAAVATVVPTTGAPVVVELGPGTGALSGEIRARLPERGRHLAVEIDPAMVRYLRQAKPWLEVVEGDAARLRELLSAVGVSKADAVISSIPWTLLPPAKQRELLSEAAAALNPDGVFTTVTYLTTLWRAATREFVGALHETFDEVMPRSAVWRNVPPSRVYVCRRPRIEPDAGGEPA</sequence>